<dbReference type="InterPro" id="IPR038162">
    <property type="entry name" value="SoxY_sf"/>
</dbReference>
<dbReference type="PROSITE" id="PS51318">
    <property type="entry name" value="TAT"/>
    <property type="match status" value="1"/>
</dbReference>
<evidence type="ECO:0000259" key="1">
    <source>
        <dbReference type="Pfam" id="PF13501"/>
    </source>
</evidence>
<dbReference type="InterPro" id="IPR006311">
    <property type="entry name" value="TAT_signal"/>
</dbReference>
<reference evidence="2" key="1">
    <citation type="journal article" date="2023" name="Nat. Microbiol.">
        <title>Enrichment and characterization of a nitric oxide-reducing microbial community in a continuous bioreactor.</title>
        <authorList>
            <person name="Garrido-Amador P."/>
            <person name="Stortenbeker N."/>
            <person name="Wessels H.J.C.T."/>
            <person name="Speth D.R."/>
            <person name="Garcia-Heredia I."/>
            <person name="Kartal B."/>
        </authorList>
    </citation>
    <scope>NUCLEOTIDE SEQUENCE</scope>
    <source>
        <strain evidence="2">MAG1</strain>
    </source>
</reference>
<dbReference type="Gene3D" id="2.60.40.2470">
    <property type="entry name" value="SoxY domain"/>
    <property type="match status" value="1"/>
</dbReference>
<protein>
    <submittedName>
        <fullName evidence="2">Thiosulfate oxidation carrier protein SoxY</fullName>
    </submittedName>
</protein>
<name>A0AA49FK85_9PROT</name>
<evidence type="ECO:0000313" key="2">
    <source>
        <dbReference type="EMBL" id="WIM05482.1"/>
    </source>
</evidence>
<dbReference type="NCBIfam" id="TIGR04488">
    <property type="entry name" value="SoxY_true_GGCGG"/>
    <property type="match status" value="1"/>
</dbReference>
<dbReference type="EMBL" id="CP107246">
    <property type="protein sequence ID" value="WIM05482.1"/>
    <property type="molecule type" value="Genomic_DNA"/>
</dbReference>
<feature type="domain" description="Ig-like SoxY" evidence="1">
    <location>
        <begin position="54"/>
        <end position="154"/>
    </location>
</feature>
<gene>
    <name evidence="2" type="primary">soxY</name>
    <name evidence="2" type="ORF">OHM77_12480</name>
</gene>
<organism evidence="2">
    <name type="scientific">Candidatus Nitricoxidivorans perseverans</name>
    <dbReference type="NCBI Taxonomy" id="2975601"/>
    <lineage>
        <taxon>Bacteria</taxon>
        <taxon>Pseudomonadati</taxon>
        <taxon>Pseudomonadota</taxon>
        <taxon>Betaproteobacteria</taxon>
        <taxon>Nitrosomonadales</taxon>
        <taxon>Sterolibacteriaceae</taxon>
        <taxon>Candidatus Nitricoxidivorans</taxon>
    </lineage>
</organism>
<dbReference type="KEGG" id="npv:OHM77_12480"/>
<dbReference type="InterPro" id="IPR016568">
    <property type="entry name" value="Sulphur_oxidation_SoxY"/>
</dbReference>
<dbReference type="Pfam" id="PF13501">
    <property type="entry name" value="SoxY"/>
    <property type="match status" value="1"/>
</dbReference>
<proteinExistence type="predicted"/>
<dbReference type="Proteomes" id="UP001234916">
    <property type="component" value="Chromosome"/>
</dbReference>
<dbReference type="AlphaFoldDB" id="A0AA49FK85"/>
<sequence>MDNIRRTLLKGAGSTGALAAAMAAGVLKPGQALATEWNKAAFESKDLASAMKGVGAATAADSKDLVLKAPEIAENGAVVPIDVTSNISNTTSISIFVDKNPQPLSAHFDFANGGVPEVSVRLKMGQTSMVKIVAKADGKFYSAQREVKVTAGGCGG</sequence>
<accession>A0AA49FK85</accession>
<dbReference type="PIRSF" id="PIRSF010312">
    <property type="entry name" value="Sulphur_oxidation_SoxY"/>
    <property type="match status" value="1"/>
</dbReference>
<dbReference type="InterPro" id="IPR032711">
    <property type="entry name" value="SoxY"/>
</dbReference>